<dbReference type="InterPro" id="IPR035976">
    <property type="entry name" value="Sushi/SCR/CCP_sf"/>
</dbReference>
<sequence>CGAPPNLTFAELTKEYKNLTEFAVGDTVRYSCQPGYVRQPGASPALTCLKNHTWSEALAFCKRKQCKYPETPKNGRVVVLTDLLFGSTVSHTCEEG</sequence>
<keyword evidence="1" id="KW-0677">Repeat</keyword>
<dbReference type="SUPFAM" id="SSF57535">
    <property type="entry name" value="Complement control module/SCR domain"/>
    <property type="match status" value="1"/>
</dbReference>
<dbReference type="EMBL" id="KK397451">
    <property type="protein sequence ID" value="KFV58060.1"/>
    <property type="molecule type" value="Genomic_DNA"/>
</dbReference>
<feature type="non-terminal residue" evidence="5">
    <location>
        <position position="96"/>
    </location>
</feature>
<name>A0A093FN17_TYTAL</name>
<dbReference type="AlphaFoldDB" id="A0A093FN17"/>
<dbReference type="Proteomes" id="UP000054190">
    <property type="component" value="Unassembled WGS sequence"/>
</dbReference>
<keyword evidence="2" id="KW-1015">Disulfide bond</keyword>
<feature type="non-terminal residue" evidence="5">
    <location>
        <position position="1"/>
    </location>
</feature>
<organism evidence="5 6">
    <name type="scientific">Tyto alba</name>
    <name type="common">Barn owl</name>
    <dbReference type="NCBI Taxonomy" id="56313"/>
    <lineage>
        <taxon>Eukaryota</taxon>
        <taxon>Metazoa</taxon>
        <taxon>Chordata</taxon>
        <taxon>Craniata</taxon>
        <taxon>Vertebrata</taxon>
        <taxon>Euteleostomi</taxon>
        <taxon>Archelosauria</taxon>
        <taxon>Archosauria</taxon>
        <taxon>Dinosauria</taxon>
        <taxon>Saurischia</taxon>
        <taxon>Theropoda</taxon>
        <taxon>Coelurosauria</taxon>
        <taxon>Aves</taxon>
        <taxon>Neognathae</taxon>
        <taxon>Neoaves</taxon>
        <taxon>Telluraves</taxon>
        <taxon>Strigiformes</taxon>
        <taxon>Tytonidae</taxon>
        <taxon>Tyto</taxon>
    </lineage>
</organism>
<evidence type="ECO:0000313" key="6">
    <source>
        <dbReference type="Proteomes" id="UP000054190"/>
    </source>
</evidence>
<accession>A0A093FN17</accession>
<dbReference type="PANTHER" id="PTHR45656">
    <property type="entry name" value="PROTEIN CBR-CLEC-78"/>
    <property type="match status" value="1"/>
</dbReference>
<comment type="caution">
    <text evidence="3">Lacks conserved residue(s) required for the propagation of feature annotation.</text>
</comment>
<protein>
    <recommendedName>
        <fullName evidence="4">Sushi domain-containing protein</fullName>
    </recommendedName>
</protein>
<dbReference type="PROSITE" id="PS50923">
    <property type="entry name" value="SUSHI"/>
    <property type="match status" value="1"/>
</dbReference>
<proteinExistence type="predicted"/>
<evidence type="ECO:0000256" key="3">
    <source>
        <dbReference type="PROSITE-ProRule" id="PRU00302"/>
    </source>
</evidence>
<dbReference type="InterPro" id="IPR051277">
    <property type="entry name" value="SEZ6_CSMD_C4BPB_Regulators"/>
</dbReference>
<reference evidence="5 6" key="1">
    <citation type="submission" date="2014-04" db="EMBL/GenBank/DDBJ databases">
        <title>Genome evolution of avian class.</title>
        <authorList>
            <person name="Zhang G."/>
            <person name="Li C."/>
        </authorList>
    </citation>
    <scope>NUCLEOTIDE SEQUENCE [LARGE SCALE GENOMIC DNA]</scope>
    <source>
        <strain evidence="5">BGI_N341</strain>
    </source>
</reference>
<dbReference type="Pfam" id="PF00084">
    <property type="entry name" value="Sushi"/>
    <property type="match status" value="1"/>
</dbReference>
<evidence type="ECO:0000256" key="2">
    <source>
        <dbReference type="ARBA" id="ARBA00023157"/>
    </source>
</evidence>
<evidence type="ECO:0000313" key="5">
    <source>
        <dbReference type="EMBL" id="KFV58060.1"/>
    </source>
</evidence>
<dbReference type="CDD" id="cd00033">
    <property type="entry name" value="CCP"/>
    <property type="match status" value="1"/>
</dbReference>
<dbReference type="PANTHER" id="PTHR45656:SF15">
    <property type="entry name" value="SUSHI DOMAIN-CONTAINING PROTEIN"/>
    <property type="match status" value="1"/>
</dbReference>
<feature type="domain" description="Sushi" evidence="4">
    <location>
        <begin position="1"/>
        <end position="63"/>
    </location>
</feature>
<evidence type="ECO:0000256" key="1">
    <source>
        <dbReference type="ARBA" id="ARBA00022737"/>
    </source>
</evidence>
<keyword evidence="3" id="KW-0768">Sushi</keyword>
<dbReference type="InterPro" id="IPR000436">
    <property type="entry name" value="Sushi_SCR_CCP_dom"/>
</dbReference>
<dbReference type="SMART" id="SM00032">
    <property type="entry name" value="CCP"/>
    <property type="match status" value="1"/>
</dbReference>
<evidence type="ECO:0000259" key="4">
    <source>
        <dbReference type="PROSITE" id="PS50923"/>
    </source>
</evidence>
<gene>
    <name evidence="5" type="ORF">N341_06101</name>
</gene>
<keyword evidence="6" id="KW-1185">Reference proteome</keyword>
<dbReference type="Gene3D" id="2.10.70.10">
    <property type="entry name" value="Complement Module, domain 1"/>
    <property type="match status" value="2"/>
</dbReference>